<dbReference type="Gene3D" id="1.10.30.50">
    <property type="match status" value="1"/>
</dbReference>
<protein>
    <recommendedName>
        <fullName evidence="4">Putative HNH nuclease YajD</fullName>
    </recommendedName>
</protein>
<evidence type="ECO:0000313" key="6">
    <source>
        <dbReference type="EMBL" id="KAB7576894.1"/>
    </source>
</evidence>
<dbReference type="InterPro" id="IPR002711">
    <property type="entry name" value="HNH"/>
</dbReference>
<dbReference type="AlphaFoldDB" id="A0A132P4F1"/>
<dbReference type="Proteomes" id="UP000469871">
    <property type="component" value="Unassembled WGS sequence"/>
</dbReference>
<dbReference type="GO" id="GO:0005829">
    <property type="term" value="C:cytosol"/>
    <property type="evidence" value="ECO:0007669"/>
    <property type="project" value="TreeGrafter"/>
</dbReference>
<dbReference type="InterPro" id="IPR003615">
    <property type="entry name" value="HNH_nuc"/>
</dbReference>
<gene>
    <name evidence="7" type="ORF">AWT83_01220</name>
    <name evidence="9" type="ORF">DTPHA_603004</name>
    <name evidence="6" type="ORF">GBM73_06010</name>
    <name evidence="8" type="ORF">M3X98_12270</name>
</gene>
<dbReference type="RefSeq" id="WP_002305386.1">
    <property type="nucleotide sequence ID" value="NZ_AP027294.1"/>
</dbReference>
<dbReference type="EMBL" id="WEFP01000001">
    <property type="protein sequence ID" value="KAB7576894.1"/>
    <property type="molecule type" value="Genomic_DNA"/>
</dbReference>
<keyword evidence="7" id="KW-0255">Endonuclease</keyword>
<dbReference type="Proteomes" id="UP001141166">
    <property type="component" value="Unassembled WGS sequence"/>
</dbReference>
<evidence type="ECO:0000259" key="5">
    <source>
        <dbReference type="SMART" id="SM00507"/>
    </source>
</evidence>
<evidence type="ECO:0000313" key="10">
    <source>
        <dbReference type="Proteomes" id="UP000070452"/>
    </source>
</evidence>
<dbReference type="EMBL" id="JAMWMK010000025">
    <property type="protein sequence ID" value="MDC4248809.1"/>
    <property type="molecule type" value="Genomic_DNA"/>
</dbReference>
<dbReference type="PANTHER" id="PTHR41286:SF1">
    <property type="entry name" value="HNH NUCLEASE YAJD-RELATED"/>
    <property type="match status" value="1"/>
</dbReference>
<accession>A0A132P4F1</accession>
<sequence length="114" mass="14142">MTEEFYRWLLQLIREDRLVKFYQSPKWRRLREKAMKRDHYECQECRRLGKYHRVENVHHIKEVKDRPDLALDLDNLICLCVEHHNEVHGRYLTALDKQEKKIESFANFDASERW</sequence>
<dbReference type="Proteomes" id="UP000183509">
    <property type="component" value="Unassembled WGS sequence"/>
</dbReference>
<evidence type="ECO:0000313" key="9">
    <source>
        <dbReference type="EMBL" id="SAM54191.1"/>
    </source>
</evidence>
<keyword evidence="2 9" id="KW-0378">Hydrolase</keyword>
<evidence type="ECO:0000256" key="4">
    <source>
        <dbReference type="ARBA" id="ARBA00040194"/>
    </source>
</evidence>
<reference evidence="9 11" key="2">
    <citation type="submission" date="2016-04" db="EMBL/GenBank/DDBJ databases">
        <authorList>
            <person name="Millard A."/>
        </authorList>
    </citation>
    <scope>NUCLEOTIDE SEQUENCE [LARGE SCALE GENOMIC DNA]</scope>
    <source>
        <strain evidence="9">Isolate 22</strain>
    </source>
</reference>
<dbReference type="PANTHER" id="PTHR41286">
    <property type="entry name" value="HNH NUCLEASE YAJD-RELATED"/>
    <property type="match status" value="1"/>
</dbReference>
<dbReference type="SMART" id="SM00507">
    <property type="entry name" value="HNHc"/>
    <property type="match status" value="1"/>
</dbReference>
<dbReference type="GeneID" id="66453757"/>
<keyword evidence="1" id="KW-0540">Nuclease</keyword>
<dbReference type="GO" id="GO:0003676">
    <property type="term" value="F:nucleic acid binding"/>
    <property type="evidence" value="ECO:0007669"/>
    <property type="project" value="InterPro"/>
</dbReference>
<evidence type="ECO:0000313" key="12">
    <source>
        <dbReference type="Proteomes" id="UP000469871"/>
    </source>
</evidence>
<comment type="caution">
    <text evidence="7">The sequence shown here is derived from an EMBL/GenBank/DDBJ whole genome shotgun (WGS) entry which is preliminary data.</text>
</comment>
<evidence type="ECO:0000256" key="3">
    <source>
        <dbReference type="ARBA" id="ARBA00038412"/>
    </source>
</evidence>
<dbReference type="Pfam" id="PF01844">
    <property type="entry name" value="HNH"/>
    <property type="match status" value="1"/>
</dbReference>
<dbReference type="GO" id="GO:0016787">
    <property type="term" value="F:hydrolase activity"/>
    <property type="evidence" value="ECO:0007669"/>
    <property type="project" value="UniProtKB-KW"/>
</dbReference>
<evidence type="ECO:0000256" key="1">
    <source>
        <dbReference type="ARBA" id="ARBA00022722"/>
    </source>
</evidence>
<evidence type="ECO:0000313" key="7">
    <source>
        <dbReference type="EMBL" id="KWX17195.1"/>
    </source>
</evidence>
<dbReference type="Proteomes" id="UP000070452">
    <property type="component" value="Unassembled WGS sequence"/>
</dbReference>
<organism evidence="7 10">
    <name type="scientific">Enterococcus faecium</name>
    <name type="common">Streptococcus faecium</name>
    <dbReference type="NCBI Taxonomy" id="1352"/>
    <lineage>
        <taxon>Bacteria</taxon>
        <taxon>Bacillati</taxon>
        <taxon>Bacillota</taxon>
        <taxon>Bacilli</taxon>
        <taxon>Lactobacillales</taxon>
        <taxon>Enterococcaceae</taxon>
        <taxon>Enterococcus</taxon>
    </lineage>
</organism>
<reference evidence="7 10" key="1">
    <citation type="submission" date="2016-01" db="EMBL/GenBank/DDBJ databases">
        <title>Molecular Mechanisms for transfer of large genomic segments between Enterococcus faecium strains.</title>
        <authorList>
            <person name="Garcia-Solache M.A."/>
            <person name="Lebreton F."/>
            <person name="Mclaughlin R.E."/>
            <person name="Whiteaker J.D."/>
            <person name="Gilmore M.S."/>
            <person name="Rice L.B."/>
        </authorList>
    </citation>
    <scope>NUCLEOTIDE SEQUENCE [LARGE SCALE GENOMIC DNA]</scope>
    <source>
        <strain evidence="7 10">D344RRF x C68</strain>
    </source>
</reference>
<evidence type="ECO:0000256" key="2">
    <source>
        <dbReference type="ARBA" id="ARBA00022801"/>
    </source>
</evidence>
<reference evidence="6 12" key="3">
    <citation type="submission" date="2019-10" db="EMBL/GenBank/DDBJ databases">
        <title>Evolutionary dynamics of vancomycin-resistant Enterococcus faecium during gastrointestinal tract colonization and bloodstream infection in immunocompromised pediatric patients.</title>
        <authorList>
            <person name="Chilambi G.S."/>
            <person name="Nordstrom H.R."/>
            <person name="Evans D.R."/>
            <person name="Ferrolino J."/>
            <person name="Hayden R.T."/>
            <person name="Maron G.M."/>
            <person name="Vo A.N."/>
            <person name="Gilmore M.S."/>
            <person name="Wolf J."/>
            <person name="Rosch J.W."/>
            <person name="Van Tyne D."/>
        </authorList>
    </citation>
    <scope>NUCLEOTIDE SEQUENCE [LARGE SCALE GENOMIC DNA]</scope>
    <source>
        <strain evidence="6 12">VRECG27</strain>
    </source>
</reference>
<reference evidence="8" key="4">
    <citation type="submission" date="2022-05" db="EMBL/GenBank/DDBJ databases">
        <title>Draft genome sequences of Clostridium perfringens strains isolated from Peru.</title>
        <authorList>
            <person name="Hurtado R."/>
            <person name="Lima L."/>
            <person name="Sousa T."/>
            <person name="Jaiswal A.K."/>
            <person name="Tiwari S."/>
            <person name="Maturrano L."/>
            <person name="Brenig B."/>
            <person name="Azevedo V."/>
        </authorList>
    </citation>
    <scope>NUCLEOTIDE SEQUENCE</scope>
    <source>
        <strain evidence="8">CP4</strain>
    </source>
</reference>
<dbReference type="PATRIC" id="fig|1352.655.peg.2048"/>
<name>A0A132P4F1_ENTFC</name>
<evidence type="ECO:0000313" key="8">
    <source>
        <dbReference type="EMBL" id="MDC4248809.1"/>
    </source>
</evidence>
<dbReference type="EMBL" id="LRHK01000001">
    <property type="protein sequence ID" value="KWX17195.1"/>
    <property type="molecule type" value="Genomic_DNA"/>
</dbReference>
<dbReference type="GO" id="GO:0004519">
    <property type="term" value="F:endonuclease activity"/>
    <property type="evidence" value="ECO:0007669"/>
    <property type="project" value="UniProtKB-KW"/>
</dbReference>
<evidence type="ECO:0000313" key="11">
    <source>
        <dbReference type="Proteomes" id="UP000183509"/>
    </source>
</evidence>
<dbReference type="CDD" id="cd00085">
    <property type="entry name" value="HNHc"/>
    <property type="match status" value="1"/>
</dbReference>
<feature type="domain" description="HNH nuclease" evidence="5">
    <location>
        <begin position="29"/>
        <end position="85"/>
    </location>
</feature>
<dbReference type="GO" id="GO:0008270">
    <property type="term" value="F:zinc ion binding"/>
    <property type="evidence" value="ECO:0007669"/>
    <property type="project" value="InterPro"/>
</dbReference>
<proteinExistence type="inferred from homology"/>
<comment type="similarity">
    <text evidence="3">Belongs to the HNH nuclease family.</text>
</comment>
<dbReference type="EMBL" id="FKLM01000123">
    <property type="protein sequence ID" value="SAM54191.1"/>
    <property type="molecule type" value="Genomic_DNA"/>
</dbReference>